<dbReference type="Pfam" id="PF22612">
    <property type="entry name" value="GH113"/>
    <property type="match status" value="1"/>
</dbReference>
<evidence type="ECO:0000313" key="2">
    <source>
        <dbReference type="Proteomes" id="UP000240357"/>
    </source>
</evidence>
<dbReference type="CDD" id="cd19608">
    <property type="entry name" value="GH113_mannanase-like"/>
    <property type="match status" value="1"/>
</dbReference>
<name>A0A2T2Y9R5_9BACT</name>
<gene>
    <name evidence="1" type="ORF">AHMF7605_01245</name>
</gene>
<proteinExistence type="predicted"/>
<dbReference type="AlphaFoldDB" id="A0A2T2Y9R5"/>
<evidence type="ECO:0000313" key="1">
    <source>
        <dbReference type="EMBL" id="PSR52243.1"/>
    </source>
</evidence>
<dbReference type="Gene3D" id="3.20.20.80">
    <property type="entry name" value="Glycosidases"/>
    <property type="match status" value="1"/>
</dbReference>
<organism evidence="1 2">
    <name type="scientific">Adhaeribacter arboris</name>
    <dbReference type="NCBI Taxonomy" id="2072846"/>
    <lineage>
        <taxon>Bacteria</taxon>
        <taxon>Pseudomonadati</taxon>
        <taxon>Bacteroidota</taxon>
        <taxon>Cytophagia</taxon>
        <taxon>Cytophagales</taxon>
        <taxon>Hymenobacteraceae</taxon>
        <taxon>Adhaeribacter</taxon>
    </lineage>
</organism>
<keyword evidence="2" id="KW-1185">Reference proteome</keyword>
<dbReference type="SUPFAM" id="SSF51445">
    <property type="entry name" value="(Trans)glycosidases"/>
    <property type="match status" value="1"/>
</dbReference>
<dbReference type="RefSeq" id="WP_106925677.1">
    <property type="nucleotide sequence ID" value="NZ_PYFT01000001.1"/>
</dbReference>
<sequence>MTTGRSFLALLLILSSMAVLHVCFRVSPNSNSTSAFKNKIAFRGVNWVAGDSVTLVQIMALQPQNIQWIAQTPFGWQRKYNTPELHINTHVSKIFWGESDQGLIYTTRLAKQAGIKTLLKPHIWLMDREPAKWLGDIEMTSEADWQAWFKNYSAFILHYAQIAEENQMEALCIGTELMKAAVTREKEWRQLIRDVRQVYHGQLTYAANWYLEYEKVKFWDALDFIGVQGYFPLTKKNNPSLTELRAGWKPYLNDLEKIATKYQKPVVFTEVGYKSTPDAAIEPWKWPERGISAEQYESYQTQANCYEALFQTFWQQPWFGGTFIWKWYPQVRANGRDHRDFTPQHKPAEKILAAWYGLTIVHSPRSTDHSR</sequence>
<evidence type="ECO:0008006" key="3">
    <source>
        <dbReference type="Google" id="ProtNLM"/>
    </source>
</evidence>
<reference evidence="1 2" key="1">
    <citation type="submission" date="2018-03" db="EMBL/GenBank/DDBJ databases">
        <title>Adhaeribacter sp. HMF7605 Genome sequencing and assembly.</title>
        <authorList>
            <person name="Kang H."/>
            <person name="Kang J."/>
            <person name="Cha I."/>
            <person name="Kim H."/>
            <person name="Joh K."/>
        </authorList>
    </citation>
    <scope>NUCLEOTIDE SEQUENCE [LARGE SCALE GENOMIC DNA]</scope>
    <source>
        <strain evidence="1 2">HMF7605</strain>
    </source>
</reference>
<dbReference type="InterPro" id="IPR017853">
    <property type="entry name" value="GH"/>
</dbReference>
<protein>
    <recommendedName>
        <fullName evidence="3">GTA TIM-barrel-like domain-containing protein</fullName>
    </recommendedName>
</protein>
<dbReference type="InterPro" id="IPR055151">
    <property type="entry name" value="GH113"/>
</dbReference>
<dbReference type="OrthoDB" id="9773531at2"/>
<comment type="caution">
    <text evidence="1">The sequence shown here is derived from an EMBL/GenBank/DDBJ whole genome shotgun (WGS) entry which is preliminary data.</text>
</comment>
<dbReference type="Proteomes" id="UP000240357">
    <property type="component" value="Unassembled WGS sequence"/>
</dbReference>
<dbReference type="EMBL" id="PYFT01000001">
    <property type="protein sequence ID" value="PSR52243.1"/>
    <property type="molecule type" value="Genomic_DNA"/>
</dbReference>
<accession>A0A2T2Y9R5</accession>